<comment type="caution">
    <text evidence="8">The sequence shown here is derived from an EMBL/GenBank/DDBJ whole genome shotgun (WGS) entry which is preliminary data.</text>
</comment>
<dbReference type="PANTHER" id="PTHR45694">
    <property type="entry name" value="GLUTAREDOXIN 2"/>
    <property type="match status" value="1"/>
</dbReference>
<reference evidence="8 9" key="1">
    <citation type="submission" date="2012-09" db="EMBL/GenBank/DDBJ databases">
        <title>Draft Genome Sequences of 6 Strains from Genus Thauera.</title>
        <authorList>
            <person name="Liu B."/>
            <person name="Shapleigh J.P."/>
            <person name="Frostegard A.H."/>
        </authorList>
    </citation>
    <scope>NUCLEOTIDE SEQUENCE [LARGE SCALE GENOMIC DNA]</scope>
    <source>
        <strain evidence="9">47Lol / DSM 12138</strain>
    </source>
</reference>
<comment type="function">
    <text evidence="6">Has a glutathione-disulfide oxidoreductase activity in the presence of NADPH and glutathione reductase. Reduces low molecular weight disulfides and proteins.</text>
</comment>
<name>N6Z7A3_THAL4</name>
<dbReference type="InterPro" id="IPR036249">
    <property type="entry name" value="Thioredoxin-like_sf"/>
</dbReference>
<gene>
    <name evidence="8" type="ORF">C666_02070</name>
</gene>
<evidence type="ECO:0000256" key="1">
    <source>
        <dbReference type="ARBA" id="ARBA00007787"/>
    </source>
</evidence>
<keyword evidence="5 6" id="KW-0676">Redox-active center</keyword>
<dbReference type="Pfam" id="PF00462">
    <property type="entry name" value="Glutaredoxin"/>
    <property type="match status" value="1"/>
</dbReference>
<dbReference type="AlphaFoldDB" id="N6Z7A3"/>
<dbReference type="Proteomes" id="UP000013232">
    <property type="component" value="Unassembled WGS sequence"/>
</dbReference>
<keyword evidence="3 6" id="KW-0249">Electron transport</keyword>
<keyword evidence="2 6" id="KW-0813">Transport</keyword>
<dbReference type="Gene3D" id="3.40.30.10">
    <property type="entry name" value="Glutaredoxin"/>
    <property type="match status" value="1"/>
</dbReference>
<feature type="domain" description="Glutaredoxin" evidence="7">
    <location>
        <begin position="6"/>
        <end position="65"/>
    </location>
</feature>
<dbReference type="PROSITE" id="PS51354">
    <property type="entry name" value="GLUTAREDOXIN_2"/>
    <property type="match status" value="1"/>
</dbReference>
<organism evidence="8 9">
    <name type="scientific">Thauera linaloolentis (strain DSM 12138 / JCM 21573 / CCUG 41526 / CIP 105981 / IAM 15112 / NBRC 102519 / 47Lol)</name>
    <dbReference type="NCBI Taxonomy" id="1123367"/>
    <lineage>
        <taxon>Bacteria</taxon>
        <taxon>Pseudomonadati</taxon>
        <taxon>Pseudomonadota</taxon>
        <taxon>Betaproteobacteria</taxon>
        <taxon>Rhodocyclales</taxon>
        <taxon>Zoogloeaceae</taxon>
        <taxon>Thauera</taxon>
    </lineage>
</organism>
<dbReference type="eggNOG" id="COG0695">
    <property type="taxonomic scope" value="Bacteria"/>
</dbReference>
<dbReference type="InterPro" id="IPR014025">
    <property type="entry name" value="Glutaredoxin_subgr"/>
</dbReference>
<evidence type="ECO:0000256" key="5">
    <source>
        <dbReference type="ARBA" id="ARBA00023284"/>
    </source>
</evidence>
<dbReference type="InterPro" id="IPR011767">
    <property type="entry name" value="GLR_AS"/>
</dbReference>
<dbReference type="GO" id="GO:0045454">
    <property type="term" value="P:cell redox homeostasis"/>
    <property type="evidence" value="ECO:0007669"/>
    <property type="project" value="InterPro"/>
</dbReference>
<comment type="similarity">
    <text evidence="1 6">Belongs to the glutaredoxin family.</text>
</comment>
<dbReference type="GO" id="GO:0015038">
    <property type="term" value="F:glutathione disulfide oxidoreductase activity"/>
    <property type="evidence" value="ECO:0007669"/>
    <property type="project" value="UniProtKB-UniRule"/>
</dbReference>
<dbReference type="InterPro" id="IPR002109">
    <property type="entry name" value="Glutaredoxin"/>
</dbReference>
<evidence type="ECO:0000313" key="8">
    <source>
        <dbReference type="EMBL" id="ENO90422.1"/>
    </source>
</evidence>
<evidence type="ECO:0000256" key="4">
    <source>
        <dbReference type="ARBA" id="ARBA00023157"/>
    </source>
</evidence>
<dbReference type="InterPro" id="IPR011900">
    <property type="entry name" value="GRX_bact"/>
</dbReference>
<dbReference type="GO" id="GO:0034599">
    <property type="term" value="P:cellular response to oxidative stress"/>
    <property type="evidence" value="ECO:0007669"/>
    <property type="project" value="TreeGrafter"/>
</dbReference>
<dbReference type="STRING" id="1123367.GCA_000621305_01788"/>
<evidence type="ECO:0000259" key="7">
    <source>
        <dbReference type="Pfam" id="PF00462"/>
    </source>
</evidence>
<evidence type="ECO:0000256" key="6">
    <source>
        <dbReference type="RuleBase" id="RU364065"/>
    </source>
</evidence>
<dbReference type="PRINTS" id="PR00160">
    <property type="entry name" value="GLUTAREDOXIN"/>
</dbReference>
<dbReference type="RefSeq" id="WP_004333087.1">
    <property type="nucleotide sequence ID" value="NZ_AMXE01000003.1"/>
</dbReference>
<dbReference type="GO" id="GO:0005737">
    <property type="term" value="C:cytoplasm"/>
    <property type="evidence" value="ECO:0007669"/>
    <property type="project" value="TreeGrafter"/>
</dbReference>
<dbReference type="SUPFAM" id="SSF52833">
    <property type="entry name" value="Thioredoxin-like"/>
    <property type="match status" value="1"/>
</dbReference>
<protein>
    <recommendedName>
        <fullName evidence="6">Glutaredoxin</fullName>
    </recommendedName>
</protein>
<sequence length="89" mass="10018">MQAAIRMYATATCPYCIRAEQLLRSKGVAEIEKIRTDLDPAQREHMMKITGRRTVPQIFIGDYHVGGCDDLIALDRAGRLEPMLRGELA</sequence>
<dbReference type="NCBIfam" id="TIGR02181">
    <property type="entry name" value="GRX_bact"/>
    <property type="match status" value="1"/>
</dbReference>
<dbReference type="PANTHER" id="PTHR45694:SF18">
    <property type="entry name" value="GLUTAREDOXIN-1-RELATED"/>
    <property type="match status" value="1"/>
</dbReference>
<keyword evidence="9" id="KW-1185">Reference proteome</keyword>
<evidence type="ECO:0000313" key="9">
    <source>
        <dbReference type="Proteomes" id="UP000013232"/>
    </source>
</evidence>
<dbReference type="CDD" id="cd03418">
    <property type="entry name" value="GRX_GRXb_1_3_like"/>
    <property type="match status" value="1"/>
</dbReference>
<evidence type="ECO:0000256" key="2">
    <source>
        <dbReference type="ARBA" id="ARBA00022448"/>
    </source>
</evidence>
<dbReference type="EMBL" id="AMXE01000003">
    <property type="protein sequence ID" value="ENO90422.1"/>
    <property type="molecule type" value="Genomic_DNA"/>
</dbReference>
<accession>N6Z7A3</accession>
<keyword evidence="6" id="KW-0963">Cytoplasm</keyword>
<keyword evidence="4" id="KW-1015">Disulfide bond</keyword>
<dbReference type="PROSITE" id="PS00195">
    <property type="entry name" value="GLUTAREDOXIN_1"/>
    <property type="match status" value="1"/>
</dbReference>
<evidence type="ECO:0000256" key="3">
    <source>
        <dbReference type="ARBA" id="ARBA00022982"/>
    </source>
</evidence>
<proteinExistence type="inferred from homology"/>